<keyword evidence="2" id="KW-1185">Reference proteome</keyword>
<sequence length="347" mass="38500">MLPIIHALHDHASRWQVLGLEDPPLTFTLPPGQIGVPALQHLKVSEVHPNILSSLLQNSPCLCTLDVVDDYADLSSDLPSHPIKMLVVRDTYAAAACSYLPRFPALEALNMHGIGFHVDFNPDNTQHHTSTTITSLTSEFDGQPALDATLRRLTLPQLTSLHVCGSDESLENCQWPIWAGGAVTDFLSRSSCTLTSLCLKHLPITGDQAITLLEHIPTLVSLEIEERPRTDEDPDEVPLPNRIITQTFLQRLAIDHDVFRSSHSFLPLLTDFTITMREDNSGIEQGLFNAVASRWIADPIQAKEIGMKCLKSVTITVLERKGGSEEKQWLKALECFRDTGLRLRVNA</sequence>
<dbReference type="EMBL" id="JBBXMP010000038">
    <property type="protein sequence ID" value="KAL0066177.1"/>
    <property type="molecule type" value="Genomic_DNA"/>
</dbReference>
<evidence type="ECO:0000313" key="1">
    <source>
        <dbReference type="EMBL" id="KAL0066177.1"/>
    </source>
</evidence>
<protein>
    <submittedName>
        <fullName evidence="1">Uncharacterized protein</fullName>
    </submittedName>
</protein>
<accession>A0ABR3A0U9</accession>
<proteinExistence type="predicted"/>
<dbReference type="InterPro" id="IPR032675">
    <property type="entry name" value="LRR_dom_sf"/>
</dbReference>
<evidence type="ECO:0000313" key="2">
    <source>
        <dbReference type="Proteomes" id="UP001437256"/>
    </source>
</evidence>
<comment type="caution">
    <text evidence="1">The sequence shown here is derived from an EMBL/GenBank/DDBJ whole genome shotgun (WGS) entry which is preliminary data.</text>
</comment>
<name>A0ABR3A0U9_9AGAR</name>
<organism evidence="1 2">
    <name type="scientific">Marasmius tenuissimus</name>
    <dbReference type="NCBI Taxonomy" id="585030"/>
    <lineage>
        <taxon>Eukaryota</taxon>
        <taxon>Fungi</taxon>
        <taxon>Dikarya</taxon>
        <taxon>Basidiomycota</taxon>
        <taxon>Agaricomycotina</taxon>
        <taxon>Agaricomycetes</taxon>
        <taxon>Agaricomycetidae</taxon>
        <taxon>Agaricales</taxon>
        <taxon>Marasmiineae</taxon>
        <taxon>Marasmiaceae</taxon>
        <taxon>Marasmius</taxon>
    </lineage>
</organism>
<gene>
    <name evidence="1" type="ORF">AAF712_006802</name>
</gene>
<dbReference type="Proteomes" id="UP001437256">
    <property type="component" value="Unassembled WGS sequence"/>
</dbReference>
<dbReference type="Gene3D" id="3.80.10.10">
    <property type="entry name" value="Ribonuclease Inhibitor"/>
    <property type="match status" value="1"/>
</dbReference>
<dbReference type="SUPFAM" id="SSF52047">
    <property type="entry name" value="RNI-like"/>
    <property type="match status" value="1"/>
</dbReference>
<reference evidence="1 2" key="1">
    <citation type="submission" date="2024-05" db="EMBL/GenBank/DDBJ databases">
        <title>A draft genome resource for the thread blight pathogen Marasmius tenuissimus strain MS-2.</title>
        <authorList>
            <person name="Yulfo-Soto G.E."/>
            <person name="Baruah I.K."/>
            <person name="Amoako-Attah I."/>
            <person name="Bukari Y."/>
            <person name="Meinhardt L.W."/>
            <person name="Bailey B.A."/>
            <person name="Cohen S.P."/>
        </authorList>
    </citation>
    <scope>NUCLEOTIDE SEQUENCE [LARGE SCALE GENOMIC DNA]</scope>
    <source>
        <strain evidence="1 2">MS-2</strain>
    </source>
</reference>